<gene>
    <name evidence="1" type="ORF">EV699_12160</name>
</gene>
<dbReference type="RefSeq" id="WP_132544962.1">
    <property type="nucleotide sequence ID" value="NZ_SLWY01000021.1"/>
</dbReference>
<reference evidence="1 2" key="1">
    <citation type="submission" date="2019-03" db="EMBL/GenBank/DDBJ databases">
        <title>Genomic Encyclopedia of Type Strains, Phase IV (KMG-IV): sequencing the most valuable type-strain genomes for metagenomic binning, comparative biology and taxonomic classification.</title>
        <authorList>
            <person name="Goeker M."/>
        </authorList>
    </citation>
    <scope>NUCLEOTIDE SEQUENCE [LARGE SCALE GENOMIC DNA]</scope>
    <source>
        <strain evidence="1 2">DSM 25287</strain>
    </source>
</reference>
<dbReference type="Proteomes" id="UP000295765">
    <property type="component" value="Unassembled WGS sequence"/>
</dbReference>
<dbReference type="OrthoDB" id="9802640at2"/>
<sequence length="118" mass="13505">MPRPSPPAERPPPRPAACELCGRAVAELTRHHLIPRMRHRSARVQRTHARAELGSAILWICRPCHDHIHELLSEKELAERYASREALLAHPGVRQFVEWLAARPPDFVPRGSRAPRRD</sequence>
<protein>
    <recommendedName>
        <fullName evidence="3">HNH endonuclease</fullName>
    </recommendedName>
</protein>
<name>A0A4R2L195_9GAMM</name>
<evidence type="ECO:0008006" key="3">
    <source>
        <dbReference type="Google" id="ProtNLM"/>
    </source>
</evidence>
<dbReference type="PANTHER" id="PTHR37827:SF1">
    <property type="entry name" value="HNH DOMAIN-CONTAINING PROTEIN"/>
    <property type="match status" value="1"/>
</dbReference>
<proteinExistence type="predicted"/>
<accession>A0A4R2L195</accession>
<dbReference type="PANTHER" id="PTHR37827">
    <property type="entry name" value="TUDOR DOMAIN-CONTAINING PROTEIN"/>
    <property type="match status" value="1"/>
</dbReference>
<dbReference type="AlphaFoldDB" id="A0A4R2L195"/>
<keyword evidence="2" id="KW-1185">Reference proteome</keyword>
<evidence type="ECO:0000313" key="1">
    <source>
        <dbReference type="EMBL" id="TCO78947.1"/>
    </source>
</evidence>
<organism evidence="1 2">
    <name type="scientific">Plasticicumulans lactativorans</name>
    <dbReference type="NCBI Taxonomy" id="1133106"/>
    <lineage>
        <taxon>Bacteria</taxon>
        <taxon>Pseudomonadati</taxon>
        <taxon>Pseudomonadota</taxon>
        <taxon>Gammaproteobacteria</taxon>
        <taxon>Candidatus Competibacteraceae</taxon>
        <taxon>Plasticicumulans</taxon>
    </lineage>
</organism>
<comment type="caution">
    <text evidence="1">The sequence shown here is derived from an EMBL/GenBank/DDBJ whole genome shotgun (WGS) entry which is preliminary data.</text>
</comment>
<dbReference type="EMBL" id="SLWY01000021">
    <property type="protein sequence ID" value="TCO78947.1"/>
    <property type="molecule type" value="Genomic_DNA"/>
</dbReference>
<evidence type="ECO:0000313" key="2">
    <source>
        <dbReference type="Proteomes" id="UP000295765"/>
    </source>
</evidence>